<protein>
    <submittedName>
        <fullName evidence="2">Uncharacterized protein</fullName>
    </submittedName>
</protein>
<dbReference type="EMBL" id="BAAFGK010000005">
    <property type="protein sequence ID" value="GAB0058938.1"/>
    <property type="molecule type" value="Genomic_DNA"/>
</dbReference>
<dbReference type="RefSeq" id="WP_420906655.1">
    <property type="nucleotide sequence ID" value="NZ_BAAFGK010000005.1"/>
</dbReference>
<accession>A0ABQ0CDG0</accession>
<reference evidence="2 3" key="1">
    <citation type="submission" date="2024-09" db="EMBL/GenBank/DDBJ databases">
        <title>Draft genome sequence of Candidatus Magnetaquicoccaceae bacterium FCR-1.</title>
        <authorList>
            <person name="Shimoshige H."/>
            <person name="Shimamura S."/>
            <person name="Taoka A."/>
            <person name="Kobayashi H."/>
            <person name="Maekawa T."/>
        </authorList>
    </citation>
    <scope>NUCLEOTIDE SEQUENCE [LARGE SCALE GENOMIC DNA]</scope>
    <source>
        <strain evidence="2 3">FCR-1</strain>
    </source>
</reference>
<feature type="compositionally biased region" description="Polar residues" evidence="1">
    <location>
        <begin position="1"/>
        <end position="12"/>
    </location>
</feature>
<feature type="compositionally biased region" description="Basic and acidic residues" evidence="1">
    <location>
        <begin position="94"/>
        <end position="122"/>
    </location>
</feature>
<feature type="compositionally biased region" description="Basic and acidic residues" evidence="1">
    <location>
        <begin position="28"/>
        <end position="60"/>
    </location>
</feature>
<sequence length="122" mass="13678">MSAIPSVSSEHTWSMRKPLSSVLHGQKQKADPRHSVLNEAKRSEQASRLEEKQARIRTPRESANAAKAGPFAQEVSSNPRETANALRVSPEAINDLREARREAERPAEEPTPARERRVDVYV</sequence>
<keyword evidence="3" id="KW-1185">Reference proteome</keyword>
<organism evidence="2 3">
    <name type="scientific">Candidatus Magnetaquiglobus chichijimensis</name>
    <dbReference type="NCBI Taxonomy" id="3141448"/>
    <lineage>
        <taxon>Bacteria</taxon>
        <taxon>Pseudomonadati</taxon>
        <taxon>Pseudomonadota</taxon>
        <taxon>Magnetococcia</taxon>
        <taxon>Magnetococcales</taxon>
        <taxon>Candidatus Magnetaquicoccaceae</taxon>
        <taxon>Candidatus Magnetaquiglobus</taxon>
    </lineage>
</organism>
<proteinExistence type="predicted"/>
<evidence type="ECO:0000313" key="3">
    <source>
        <dbReference type="Proteomes" id="UP001628193"/>
    </source>
</evidence>
<evidence type="ECO:0000256" key="1">
    <source>
        <dbReference type="SAM" id="MobiDB-lite"/>
    </source>
</evidence>
<evidence type="ECO:0000313" key="2">
    <source>
        <dbReference type="EMBL" id="GAB0058938.1"/>
    </source>
</evidence>
<gene>
    <name evidence="2" type="ORF">SIID45300_03298</name>
</gene>
<name>A0ABQ0CDG0_9PROT</name>
<feature type="region of interest" description="Disordered" evidence="1">
    <location>
        <begin position="1"/>
        <end position="122"/>
    </location>
</feature>
<dbReference type="Proteomes" id="UP001628193">
    <property type="component" value="Unassembled WGS sequence"/>
</dbReference>
<comment type="caution">
    <text evidence="2">The sequence shown here is derived from an EMBL/GenBank/DDBJ whole genome shotgun (WGS) entry which is preliminary data.</text>
</comment>